<feature type="binding site" evidence="14">
    <location>
        <position position="26"/>
    </location>
    <ligand>
        <name>Mg(2+)</name>
        <dbReference type="ChEBI" id="CHEBI:18420"/>
        <label>2</label>
    </ligand>
</feature>
<feature type="transmembrane region" description="Helical" evidence="15">
    <location>
        <begin position="405"/>
        <end position="429"/>
    </location>
</feature>
<protein>
    <recommendedName>
        <fullName evidence="12 15">Ferrous iron transport protein B</fullName>
    </recommendedName>
</protein>
<dbReference type="InterPro" id="IPR003373">
    <property type="entry name" value="Fe2_transport_prot-B"/>
</dbReference>
<keyword evidence="10 13" id="KW-0342">GTP-binding</keyword>
<proteinExistence type="inferred from homology"/>
<evidence type="ECO:0000313" key="17">
    <source>
        <dbReference type="EMBL" id="NBG65203.1"/>
    </source>
</evidence>
<keyword evidence="14" id="KW-0460">Magnesium</keyword>
<keyword evidence="5 15" id="KW-0812">Transmembrane</keyword>
<dbReference type="GO" id="GO:0046872">
    <property type="term" value="F:metal ion binding"/>
    <property type="evidence" value="ECO:0007669"/>
    <property type="project" value="UniProtKB-KW"/>
</dbReference>
<evidence type="ECO:0000256" key="14">
    <source>
        <dbReference type="PIRSR" id="PIRSR603373-2"/>
    </source>
</evidence>
<keyword evidence="3" id="KW-1003">Cell membrane</keyword>
<organism evidence="17 18">
    <name type="scientific">Acidiluteibacter ferrifornacis</name>
    <dbReference type="NCBI Taxonomy" id="2692424"/>
    <lineage>
        <taxon>Bacteria</taxon>
        <taxon>Pseudomonadati</taxon>
        <taxon>Bacteroidota</taxon>
        <taxon>Flavobacteriia</taxon>
        <taxon>Flavobacteriales</taxon>
        <taxon>Cryomorphaceae</taxon>
        <taxon>Acidiluteibacter</taxon>
    </lineage>
</organism>
<gene>
    <name evidence="17" type="primary">feoB</name>
    <name evidence="17" type="ORF">GQN54_03695</name>
</gene>
<feature type="transmembrane region" description="Helical" evidence="15">
    <location>
        <begin position="231"/>
        <end position="251"/>
    </location>
</feature>
<dbReference type="InterPro" id="IPR006073">
    <property type="entry name" value="GTP-bd"/>
</dbReference>
<feature type="transmembrane region" description="Helical" evidence="15">
    <location>
        <begin position="601"/>
        <end position="621"/>
    </location>
</feature>
<keyword evidence="6 13" id="KW-0547">Nucleotide-binding</keyword>
<feature type="binding site" evidence="13">
    <location>
        <begin position="62"/>
        <end position="65"/>
    </location>
    <ligand>
        <name>GTP</name>
        <dbReference type="ChEBI" id="CHEBI:37565"/>
        <label>1</label>
    </ligand>
</feature>
<feature type="transmembrane region" description="Helical" evidence="15">
    <location>
        <begin position="365"/>
        <end position="393"/>
    </location>
</feature>
<keyword evidence="8 15" id="KW-0408">Iron</keyword>
<dbReference type="InterPro" id="IPR030389">
    <property type="entry name" value="G_FEOB_dom"/>
</dbReference>
<evidence type="ECO:0000256" key="4">
    <source>
        <dbReference type="ARBA" id="ARBA00022496"/>
    </source>
</evidence>
<evidence type="ECO:0000256" key="6">
    <source>
        <dbReference type="ARBA" id="ARBA00022741"/>
    </source>
</evidence>
<dbReference type="GO" id="GO:0005525">
    <property type="term" value="F:GTP binding"/>
    <property type="evidence" value="ECO:0007669"/>
    <property type="project" value="UniProtKB-KW"/>
</dbReference>
<evidence type="ECO:0000256" key="7">
    <source>
        <dbReference type="ARBA" id="ARBA00022989"/>
    </source>
</evidence>
<feature type="binding site" evidence="13">
    <location>
        <begin position="15"/>
        <end position="22"/>
    </location>
    <ligand>
        <name>GTP</name>
        <dbReference type="ChEBI" id="CHEBI:37565"/>
        <label>1</label>
    </ligand>
</feature>
<dbReference type="PROSITE" id="PS51711">
    <property type="entry name" value="G_FEOB"/>
    <property type="match status" value="1"/>
</dbReference>
<evidence type="ECO:0000256" key="11">
    <source>
        <dbReference type="ARBA" id="ARBA00023136"/>
    </source>
</evidence>
<accession>A0A6N9NH18</accession>
<evidence type="ECO:0000256" key="1">
    <source>
        <dbReference type="ARBA" id="ARBA00004651"/>
    </source>
</evidence>
<feature type="transmembrane region" description="Helical" evidence="15">
    <location>
        <begin position="633"/>
        <end position="652"/>
    </location>
</feature>
<comment type="subcellular location">
    <subcellularLocation>
        <location evidence="15">Cell inner membrane</location>
        <topology evidence="15">Multi-pass membrane protein</topology>
    </subcellularLocation>
    <subcellularLocation>
        <location evidence="1">Cell membrane</location>
        <topology evidence="1">Multi-pass membrane protein</topology>
    </subcellularLocation>
</comment>
<feature type="binding site" evidence="13">
    <location>
        <begin position="40"/>
        <end position="44"/>
    </location>
    <ligand>
        <name>GTP</name>
        <dbReference type="ChEBI" id="CHEBI:37565"/>
        <label>1</label>
    </ligand>
</feature>
<evidence type="ECO:0000256" key="9">
    <source>
        <dbReference type="ARBA" id="ARBA00023065"/>
    </source>
</evidence>
<evidence type="ECO:0000256" key="8">
    <source>
        <dbReference type="ARBA" id="ARBA00023004"/>
    </source>
</evidence>
<evidence type="ECO:0000256" key="5">
    <source>
        <dbReference type="ARBA" id="ARBA00022692"/>
    </source>
</evidence>
<evidence type="ECO:0000259" key="16">
    <source>
        <dbReference type="PROSITE" id="PS51711"/>
    </source>
</evidence>
<dbReference type="NCBIfam" id="TIGR00437">
    <property type="entry name" value="feoB"/>
    <property type="match status" value="1"/>
</dbReference>
<keyword evidence="7 15" id="KW-1133">Transmembrane helix</keyword>
<evidence type="ECO:0000256" key="12">
    <source>
        <dbReference type="NCBIfam" id="TIGR00437"/>
    </source>
</evidence>
<keyword evidence="18" id="KW-1185">Reference proteome</keyword>
<dbReference type="GO" id="GO:0015093">
    <property type="term" value="F:ferrous iron transmembrane transporter activity"/>
    <property type="evidence" value="ECO:0007669"/>
    <property type="project" value="UniProtKB-UniRule"/>
</dbReference>
<evidence type="ECO:0000256" key="10">
    <source>
        <dbReference type="ARBA" id="ARBA00023134"/>
    </source>
</evidence>
<evidence type="ECO:0000256" key="13">
    <source>
        <dbReference type="PIRSR" id="PIRSR603373-1"/>
    </source>
</evidence>
<keyword evidence="4 15" id="KW-0410">Iron transport</keyword>
<dbReference type="Proteomes" id="UP000470771">
    <property type="component" value="Unassembled WGS sequence"/>
</dbReference>
<keyword evidence="2 15" id="KW-0813">Transport</keyword>
<dbReference type="PANTHER" id="PTHR43185:SF1">
    <property type="entry name" value="FE(2+) TRANSPORTER FEOB"/>
    <property type="match status" value="1"/>
</dbReference>
<feature type="transmembrane region" description="Helical" evidence="15">
    <location>
        <begin position="462"/>
        <end position="482"/>
    </location>
</feature>
<feature type="binding site" evidence="14">
    <location>
        <position position="29"/>
    </location>
    <ligand>
        <name>Mg(2+)</name>
        <dbReference type="ChEBI" id="CHEBI:18420"/>
        <label>2</label>
    </ligand>
</feature>
<keyword evidence="9" id="KW-0406">Ion transport</keyword>
<feature type="binding site" evidence="13">
    <location>
        <begin position="126"/>
        <end position="129"/>
    </location>
    <ligand>
        <name>GTP</name>
        <dbReference type="ChEBI" id="CHEBI:37565"/>
        <label>1</label>
    </ligand>
</feature>
<dbReference type="InterPro" id="IPR011642">
    <property type="entry name" value="Gate_dom"/>
</dbReference>
<reference evidence="17 18" key="1">
    <citation type="submission" date="2019-12" db="EMBL/GenBank/DDBJ databases">
        <authorList>
            <person name="Zhao J."/>
        </authorList>
    </citation>
    <scope>NUCLEOTIDE SEQUENCE [LARGE SCALE GENOMIC DNA]</scope>
    <source>
        <strain evidence="17 18">S-15</strain>
    </source>
</reference>
<dbReference type="Pfam" id="PF02421">
    <property type="entry name" value="FeoB_N"/>
    <property type="match status" value="1"/>
</dbReference>
<dbReference type="InterPro" id="IPR011640">
    <property type="entry name" value="Fe2_transport_prot_B_C"/>
</dbReference>
<dbReference type="AlphaFoldDB" id="A0A6N9NH18"/>
<dbReference type="InterPro" id="IPR050860">
    <property type="entry name" value="FeoB_GTPase"/>
</dbReference>
<feature type="transmembrane region" description="Helical" evidence="15">
    <location>
        <begin position="287"/>
        <end position="311"/>
    </location>
</feature>
<dbReference type="Pfam" id="PF07670">
    <property type="entry name" value="Gate"/>
    <property type="match status" value="2"/>
</dbReference>
<keyword evidence="14" id="KW-0479">Metal-binding</keyword>
<evidence type="ECO:0000313" key="18">
    <source>
        <dbReference type="Proteomes" id="UP000470771"/>
    </source>
</evidence>
<dbReference type="GO" id="GO:0005886">
    <property type="term" value="C:plasma membrane"/>
    <property type="evidence" value="ECO:0007669"/>
    <property type="project" value="UniProtKB-SubCell"/>
</dbReference>
<comment type="similarity">
    <text evidence="15">Belongs to the TRAFAC class TrmE-Era-EngA-EngB-Septin-like GTPase superfamily. FeoB GTPase (TC 9.A.8) family.</text>
</comment>
<feature type="domain" description="FeoB-type G" evidence="16">
    <location>
        <begin position="8"/>
        <end position="175"/>
    </location>
</feature>
<name>A0A6N9NH18_9FLAO</name>
<dbReference type="PRINTS" id="PR00326">
    <property type="entry name" value="GTP1OBG"/>
</dbReference>
<dbReference type="CDD" id="cd01879">
    <property type="entry name" value="FeoB"/>
    <property type="match status" value="1"/>
</dbReference>
<dbReference type="InterPro" id="IPR027417">
    <property type="entry name" value="P-loop_NTPase"/>
</dbReference>
<dbReference type="Gene3D" id="3.40.50.300">
    <property type="entry name" value="P-loop containing nucleotide triphosphate hydrolases"/>
    <property type="match status" value="1"/>
</dbReference>
<evidence type="ECO:0000256" key="2">
    <source>
        <dbReference type="ARBA" id="ARBA00022448"/>
    </source>
</evidence>
<evidence type="ECO:0000256" key="3">
    <source>
        <dbReference type="ARBA" id="ARBA00022475"/>
    </source>
</evidence>
<keyword evidence="11 15" id="KW-0472">Membrane</keyword>
<evidence type="ECO:0000256" key="15">
    <source>
        <dbReference type="RuleBase" id="RU362098"/>
    </source>
</evidence>
<dbReference type="EMBL" id="WWNE01000004">
    <property type="protein sequence ID" value="NBG65203.1"/>
    <property type="molecule type" value="Genomic_DNA"/>
</dbReference>
<dbReference type="PANTHER" id="PTHR43185">
    <property type="entry name" value="FERROUS IRON TRANSPORT PROTEIN B"/>
    <property type="match status" value="1"/>
</dbReference>
<dbReference type="Pfam" id="PF07664">
    <property type="entry name" value="FeoB_C"/>
    <property type="match status" value="1"/>
</dbReference>
<feature type="transmembrane region" description="Helical" evidence="15">
    <location>
        <begin position="331"/>
        <end position="353"/>
    </location>
</feature>
<comment type="caution">
    <text evidence="17">The sequence shown here is derived from an EMBL/GenBank/DDBJ whole genome shotgun (WGS) entry which is preliminary data.</text>
</comment>
<comment type="function">
    <text evidence="15">Probable transporter of a GTP-driven Fe(2+) uptake system.</text>
</comment>
<sequence length="653" mass="72408">MGSNQKKKIRLLLVGNPNAGKSSLFNELTGLNQQVGNFPGVTVEKKSGNAKIAEHLSAEVIDLPGTYSLSPRSEDERVTFDYLNQKRPDNKEEIIVVIADASNLRRNLLLCSQLIDLNLPVILALNMMDIVQKNKQSIDIKYLSETLSIPVVPMNARLGKGITELKANITKFARKDRPPFISIIEGEKPIDNAQRRNQRIREIVAKAVTAEGEMKVNDLTRKLDAILTHKVWGYAIFLFILFLIFQAVFSWSEFPMQMIEEGFLFFGNFVAESLPPGVLNDLLVDGIIAGLGGIIIFIPQIAALFAFISILEDTGYLSRISFMMDGLLKKFGLNGRSIIPLLSGAACAVPAIMSARTISNKKERLLTIFITPLISCSARIPVYTLIIALIIPAEASIGIFNLQGIVMMALYLFGFLAAIGTSFFMKFFVKTNESSHFIMEMPIYRAPRWKNVGYTIVNKVKVFLFEAGKIIIAISIILWILSSYGPGDSFEKIDEKYASGLLEPNINNETMEEQRASAKLQASYAGQLGKFIEPAIKPLGFDWKIGISIITSFAAREVFVGTMATIYSVGDADNTTSLKEKMNQAKDPVTGEKIYTKATGYSLLIFYAFALQCMATVAIVARETASWKWPVIQIIYMGALAYFASLITYNLFS</sequence>
<dbReference type="SUPFAM" id="SSF52540">
    <property type="entry name" value="P-loop containing nucleoside triphosphate hydrolases"/>
    <property type="match status" value="1"/>
</dbReference>
<feature type="binding site" evidence="14">
    <location>
        <position position="30"/>
    </location>
    <ligand>
        <name>Mg(2+)</name>
        <dbReference type="ChEBI" id="CHEBI:18420"/>
        <label>2</label>
    </ligand>
</feature>